<dbReference type="InterPro" id="IPR032710">
    <property type="entry name" value="NTF2-like_dom_sf"/>
</dbReference>
<gene>
    <name evidence="2" type="ORF">DGI_2587</name>
</gene>
<dbReference type="Pfam" id="PF12680">
    <property type="entry name" value="SnoaL_2"/>
    <property type="match status" value="1"/>
</dbReference>
<dbReference type="Proteomes" id="UP000016587">
    <property type="component" value="Chromosome"/>
</dbReference>
<sequence>MPPVIETYFRTANAHDAQAVADCFAPDGVVVDEQREYRGPEAIRQWKDASNAQYAPHMEPLAMKEDSETGRTVVTASISGSFPGSPVDLKFAFTVEQGRIARLEIDF</sequence>
<dbReference type="SUPFAM" id="SSF54427">
    <property type="entry name" value="NTF2-like"/>
    <property type="match status" value="1"/>
</dbReference>
<name>T2GDR5_MEGG1</name>
<proteinExistence type="predicted"/>
<dbReference type="Gene3D" id="3.10.450.50">
    <property type="match status" value="1"/>
</dbReference>
<dbReference type="AlphaFoldDB" id="T2GDR5"/>
<keyword evidence="3" id="KW-1185">Reference proteome</keyword>
<protein>
    <recommendedName>
        <fullName evidence="1">SnoaL-like domain-containing protein</fullName>
    </recommendedName>
</protein>
<accession>T2GDR5</accession>
<dbReference type="eggNOG" id="COG3631">
    <property type="taxonomic scope" value="Bacteria"/>
</dbReference>
<reference evidence="2 3" key="1">
    <citation type="journal article" date="2013" name="J. Bacteriol.">
        <title>Roles of HynAB and Ech, the only two hydrogenases found in the model sulfate reducer Desulfovibrio gigas.</title>
        <authorList>
            <person name="Morais-Silva F.O."/>
            <person name="Santos C.I."/>
            <person name="Rodrigues R."/>
            <person name="Pereira I.A."/>
            <person name="Rodrigues-Pousada C."/>
        </authorList>
    </citation>
    <scope>NUCLEOTIDE SEQUENCE [LARGE SCALE GENOMIC DNA]</scope>
    <source>
        <strain evidence="3">ATCC 19364 / DSM 1382 / NCIMB 9332 / VKM B-1759</strain>
    </source>
</reference>
<dbReference type="PATRIC" id="fig|1121448.10.peg.2535"/>
<reference evidence="3" key="2">
    <citation type="submission" date="2013-07" db="EMBL/GenBank/DDBJ databases">
        <authorList>
            <person name="Morais-Silva F.O."/>
            <person name="Rezende A.M."/>
            <person name="Pimentel C."/>
            <person name="Resende D.M."/>
            <person name="Santos C.I."/>
            <person name="Clemente C."/>
            <person name="de Oliveira L.M."/>
            <person name="da Silva S.M."/>
            <person name="Costa D.A."/>
            <person name="Varela-Raposo A."/>
            <person name="Horacio E.C.A."/>
            <person name="Matos M."/>
            <person name="Flores O."/>
            <person name="Ruiz J.C."/>
            <person name="Rodrigues-Pousada C."/>
        </authorList>
    </citation>
    <scope>NUCLEOTIDE SEQUENCE [LARGE SCALE GENOMIC DNA]</scope>
    <source>
        <strain evidence="3">ATCC 19364 / DSM 1382 / NCIMB 9332 / VKM B-1759</strain>
    </source>
</reference>
<dbReference type="HOGENOM" id="CLU_148715_1_0_7"/>
<evidence type="ECO:0000259" key="1">
    <source>
        <dbReference type="Pfam" id="PF12680"/>
    </source>
</evidence>
<feature type="domain" description="SnoaL-like" evidence="1">
    <location>
        <begin position="5"/>
        <end position="102"/>
    </location>
</feature>
<evidence type="ECO:0000313" key="2">
    <source>
        <dbReference type="EMBL" id="AGW14319.1"/>
    </source>
</evidence>
<dbReference type="KEGG" id="dgg:DGI_2587"/>
<evidence type="ECO:0000313" key="3">
    <source>
        <dbReference type="Proteomes" id="UP000016587"/>
    </source>
</evidence>
<dbReference type="STRING" id="1121448.DGI_2587"/>
<dbReference type="InterPro" id="IPR037401">
    <property type="entry name" value="SnoaL-like"/>
</dbReference>
<dbReference type="EMBL" id="CP006585">
    <property type="protein sequence ID" value="AGW14319.1"/>
    <property type="molecule type" value="Genomic_DNA"/>
</dbReference>
<organism evidence="2 3">
    <name type="scientific">Megalodesulfovibrio gigas (strain ATCC 19364 / DSM 1382 / NCIMB 9332 / VKM B-1759)</name>
    <name type="common">Desulfovibrio gigas</name>
    <dbReference type="NCBI Taxonomy" id="1121448"/>
    <lineage>
        <taxon>Bacteria</taxon>
        <taxon>Pseudomonadati</taxon>
        <taxon>Thermodesulfobacteriota</taxon>
        <taxon>Desulfovibrionia</taxon>
        <taxon>Desulfovibrionales</taxon>
        <taxon>Desulfovibrionaceae</taxon>
        <taxon>Megalodesulfovibrio</taxon>
    </lineage>
</organism>